<dbReference type="GeneID" id="19211630"/>
<dbReference type="KEGG" id="cput:CONPUDRAFT_94012"/>
<reference evidence="4" key="1">
    <citation type="journal article" date="2012" name="Science">
        <title>The Paleozoic origin of enzymatic lignin decomposition reconstructed from 31 fungal genomes.</title>
        <authorList>
            <person name="Floudas D."/>
            <person name="Binder M."/>
            <person name="Riley R."/>
            <person name="Barry K."/>
            <person name="Blanchette R.A."/>
            <person name="Henrissat B."/>
            <person name="Martinez A.T."/>
            <person name="Otillar R."/>
            <person name="Spatafora J.W."/>
            <person name="Yadav J.S."/>
            <person name="Aerts A."/>
            <person name="Benoit I."/>
            <person name="Boyd A."/>
            <person name="Carlson A."/>
            <person name="Copeland A."/>
            <person name="Coutinho P.M."/>
            <person name="de Vries R.P."/>
            <person name="Ferreira P."/>
            <person name="Findley K."/>
            <person name="Foster B."/>
            <person name="Gaskell J."/>
            <person name="Glotzer D."/>
            <person name="Gorecki P."/>
            <person name="Heitman J."/>
            <person name="Hesse C."/>
            <person name="Hori C."/>
            <person name="Igarashi K."/>
            <person name="Jurgens J.A."/>
            <person name="Kallen N."/>
            <person name="Kersten P."/>
            <person name="Kohler A."/>
            <person name="Kuees U."/>
            <person name="Kumar T.K.A."/>
            <person name="Kuo A."/>
            <person name="LaButti K."/>
            <person name="Larrondo L.F."/>
            <person name="Lindquist E."/>
            <person name="Ling A."/>
            <person name="Lombard V."/>
            <person name="Lucas S."/>
            <person name="Lundell T."/>
            <person name="Martin R."/>
            <person name="McLaughlin D.J."/>
            <person name="Morgenstern I."/>
            <person name="Morin E."/>
            <person name="Murat C."/>
            <person name="Nagy L.G."/>
            <person name="Nolan M."/>
            <person name="Ohm R.A."/>
            <person name="Patyshakuliyeva A."/>
            <person name="Rokas A."/>
            <person name="Ruiz-Duenas F.J."/>
            <person name="Sabat G."/>
            <person name="Salamov A."/>
            <person name="Samejima M."/>
            <person name="Schmutz J."/>
            <person name="Slot J.C."/>
            <person name="St John F."/>
            <person name="Stenlid J."/>
            <person name="Sun H."/>
            <person name="Sun S."/>
            <person name="Syed K."/>
            <person name="Tsang A."/>
            <person name="Wiebenga A."/>
            <person name="Young D."/>
            <person name="Pisabarro A."/>
            <person name="Eastwood D.C."/>
            <person name="Martin F."/>
            <person name="Cullen D."/>
            <person name="Grigoriev I.V."/>
            <person name="Hibbett D.S."/>
        </authorList>
    </citation>
    <scope>NUCLEOTIDE SEQUENCE [LARGE SCALE GENOMIC DNA]</scope>
    <source>
        <strain evidence="4">RWD-64-598 SS2</strain>
    </source>
</reference>
<feature type="transmembrane region" description="Helical" evidence="1">
    <location>
        <begin position="91"/>
        <end position="116"/>
    </location>
</feature>
<dbReference type="RefSeq" id="XP_007775613.1">
    <property type="nucleotide sequence ID" value="XM_007777423.1"/>
</dbReference>
<gene>
    <name evidence="3" type="ORF">CONPUDRAFT_94012</name>
</gene>
<keyword evidence="4" id="KW-1185">Reference proteome</keyword>
<feature type="transmembrane region" description="Helical" evidence="1">
    <location>
        <begin position="56"/>
        <end position="79"/>
    </location>
</feature>
<evidence type="ECO:0000313" key="3">
    <source>
        <dbReference type="EMBL" id="EIW74255.1"/>
    </source>
</evidence>
<feature type="transmembrane region" description="Helical" evidence="1">
    <location>
        <begin position="219"/>
        <end position="242"/>
    </location>
</feature>
<sequence>MMMYDYVLSLTLEVKFIWTRKASWATISNVLLRYCGLIFGVLLEGLAIPWSQKVPLVVNLLGMVSEVIVLFFLQGVLAVRIYVLLERPRRLLPILAVGFILSQAMVITTGVIAFIFDSREIELIEVSGKRVFVFHSLSQISVLSPIENGIEGMYEVFLSSLAVYYACKNLRRRAWISPWYSARSLAEVVVRGNIMYFAIAFVQTTLGTIQYVKSVNESTVFWCFFEISLYMWISMSGPWLMLTLRQKHDEDISGGVSDFMELTELRFDRASHHPDDSTTLHDDYAYSEV</sequence>
<feature type="transmembrane region" description="Helical" evidence="1">
    <location>
        <begin position="149"/>
        <end position="167"/>
    </location>
</feature>
<feature type="domain" description="DUF6533" evidence="2">
    <location>
        <begin position="2"/>
        <end position="38"/>
    </location>
</feature>
<accession>R7SEI5</accession>
<name>R7SEI5_CONPW</name>
<keyword evidence="1" id="KW-0472">Membrane</keyword>
<evidence type="ECO:0000313" key="4">
    <source>
        <dbReference type="Proteomes" id="UP000053558"/>
    </source>
</evidence>
<keyword evidence="1" id="KW-1133">Transmembrane helix</keyword>
<evidence type="ECO:0000259" key="2">
    <source>
        <dbReference type="Pfam" id="PF20151"/>
    </source>
</evidence>
<protein>
    <recommendedName>
        <fullName evidence="2">DUF6533 domain-containing protein</fullName>
    </recommendedName>
</protein>
<organism evidence="3 4">
    <name type="scientific">Coniophora puteana (strain RWD-64-598)</name>
    <name type="common">Brown rot fungus</name>
    <dbReference type="NCBI Taxonomy" id="741705"/>
    <lineage>
        <taxon>Eukaryota</taxon>
        <taxon>Fungi</taxon>
        <taxon>Dikarya</taxon>
        <taxon>Basidiomycota</taxon>
        <taxon>Agaricomycotina</taxon>
        <taxon>Agaricomycetes</taxon>
        <taxon>Agaricomycetidae</taxon>
        <taxon>Boletales</taxon>
        <taxon>Coniophorineae</taxon>
        <taxon>Coniophoraceae</taxon>
        <taxon>Coniophora</taxon>
    </lineage>
</organism>
<dbReference type="InterPro" id="IPR045340">
    <property type="entry name" value="DUF6533"/>
</dbReference>
<dbReference type="EMBL" id="JH711593">
    <property type="protein sequence ID" value="EIW74255.1"/>
    <property type="molecule type" value="Genomic_DNA"/>
</dbReference>
<proteinExistence type="predicted"/>
<evidence type="ECO:0000256" key="1">
    <source>
        <dbReference type="SAM" id="Phobius"/>
    </source>
</evidence>
<keyword evidence="1" id="KW-0812">Transmembrane</keyword>
<dbReference type="AlphaFoldDB" id="R7SEI5"/>
<dbReference type="OrthoDB" id="2804045at2759"/>
<dbReference type="Pfam" id="PF20151">
    <property type="entry name" value="DUF6533"/>
    <property type="match status" value="1"/>
</dbReference>
<dbReference type="Proteomes" id="UP000053558">
    <property type="component" value="Unassembled WGS sequence"/>
</dbReference>
<feature type="transmembrane region" description="Helical" evidence="1">
    <location>
        <begin position="188"/>
        <end position="207"/>
    </location>
</feature>
<feature type="transmembrane region" description="Helical" evidence="1">
    <location>
        <begin position="30"/>
        <end position="50"/>
    </location>
</feature>